<dbReference type="InterPro" id="IPR017989">
    <property type="entry name" value="Ribosome_inactivat_1/2"/>
</dbReference>
<dbReference type="Pfam" id="PF00161">
    <property type="entry name" value="RIP"/>
    <property type="match status" value="1"/>
</dbReference>
<dbReference type="InterPro" id="IPR000772">
    <property type="entry name" value="Ricin_B_lectin"/>
</dbReference>
<keyword evidence="7" id="KW-0800">Toxin</keyword>
<dbReference type="GO" id="GO:0030598">
    <property type="term" value="F:rRNA N-glycosylase activity"/>
    <property type="evidence" value="ECO:0007669"/>
    <property type="project" value="UniProtKB-EC"/>
</dbReference>
<name>A0A8B8LQM8_ABRPR</name>
<keyword evidence="4" id="KW-1015">Disulfide bond</keyword>
<evidence type="ECO:0000313" key="10">
    <source>
        <dbReference type="RefSeq" id="XP_027357184.1"/>
    </source>
</evidence>
<evidence type="ECO:0000256" key="6">
    <source>
        <dbReference type="ARBA" id="ARBA00023283"/>
    </source>
</evidence>
<proteinExistence type="inferred from homology"/>
<evidence type="ECO:0000259" key="8">
    <source>
        <dbReference type="SMART" id="SM00458"/>
    </source>
</evidence>
<dbReference type="Gene3D" id="3.40.420.10">
    <property type="entry name" value="Ricin (A subunit), domain 1"/>
    <property type="match status" value="1"/>
</dbReference>
<dbReference type="EC" id="3.2.2.22" evidence="7"/>
<dbReference type="InterPro" id="IPR036041">
    <property type="entry name" value="Ribosome-inact_prot_sf"/>
</dbReference>
<dbReference type="KEGG" id="aprc:113866554"/>
<dbReference type="OrthoDB" id="1642280at2759"/>
<feature type="domain" description="Ricin B lectin" evidence="8">
    <location>
        <begin position="448"/>
        <end position="573"/>
    </location>
</feature>
<dbReference type="GO" id="GO:0006952">
    <property type="term" value="P:defense response"/>
    <property type="evidence" value="ECO:0007669"/>
    <property type="project" value="UniProtKB-KW"/>
</dbReference>
<dbReference type="AlphaFoldDB" id="A0A8B8LQM8"/>
<comment type="similarity">
    <text evidence="7">Belongs to the ribosome-inactivating protein family.</text>
</comment>
<accession>A0A8B8LQM8</accession>
<keyword evidence="7" id="KW-0611">Plant defense</keyword>
<evidence type="ECO:0000256" key="1">
    <source>
        <dbReference type="ARBA" id="ARBA00010414"/>
    </source>
</evidence>
<dbReference type="InterPro" id="IPR016139">
    <property type="entry name" value="Ribosome_inactivat_prot_sub2"/>
</dbReference>
<dbReference type="InterPro" id="IPR035992">
    <property type="entry name" value="Ricin_B-like_lectins"/>
</dbReference>
<evidence type="ECO:0000256" key="4">
    <source>
        <dbReference type="ARBA" id="ARBA00023157"/>
    </source>
</evidence>
<keyword evidence="6" id="KW-0873">Pyrrolidone carboxylic acid</keyword>
<protein>
    <recommendedName>
        <fullName evidence="7">Ribosome-inactivating protein</fullName>
    </recommendedName>
    <component>
        <recommendedName>
            <fullName evidence="7">Ribosome-inactivating protein chain A</fullName>
        </recommendedName>
        <alternativeName>
            <fullName evidence="7">rRNA N-glycosidase</fullName>
            <ecNumber evidence="7">3.2.2.22</ecNumber>
        </alternativeName>
    </component>
    <component>
        <recommendedName>
            <fullName evidence="7">Ribosome-inactivating protein chain B</fullName>
        </recommendedName>
    </component>
</protein>
<keyword evidence="7" id="KW-0652">Protein synthesis inhibitor</keyword>
<dbReference type="SUPFAM" id="SSF56371">
    <property type="entry name" value="Ribosome inactivating proteins (RIP)"/>
    <property type="match status" value="1"/>
</dbReference>
<keyword evidence="7" id="KW-0378">Hydrolase</keyword>
<dbReference type="GO" id="GO:0030246">
    <property type="term" value="F:carbohydrate binding"/>
    <property type="evidence" value="ECO:0007669"/>
    <property type="project" value="UniProtKB-KW"/>
</dbReference>
<keyword evidence="2" id="KW-0430">Lectin</keyword>
<dbReference type="PRINTS" id="PR00396">
    <property type="entry name" value="SHIGARICIN"/>
</dbReference>
<organism evidence="9 10">
    <name type="scientific">Abrus precatorius</name>
    <name type="common">Indian licorice</name>
    <name type="synonym">Glycine abrus</name>
    <dbReference type="NCBI Taxonomy" id="3816"/>
    <lineage>
        <taxon>Eukaryota</taxon>
        <taxon>Viridiplantae</taxon>
        <taxon>Streptophyta</taxon>
        <taxon>Embryophyta</taxon>
        <taxon>Tracheophyta</taxon>
        <taxon>Spermatophyta</taxon>
        <taxon>Magnoliopsida</taxon>
        <taxon>eudicotyledons</taxon>
        <taxon>Gunneridae</taxon>
        <taxon>Pentapetalae</taxon>
        <taxon>rosids</taxon>
        <taxon>fabids</taxon>
        <taxon>Fabales</taxon>
        <taxon>Fabaceae</taxon>
        <taxon>Papilionoideae</taxon>
        <taxon>50 kb inversion clade</taxon>
        <taxon>NPAAA clade</taxon>
        <taxon>indigoferoid/millettioid clade</taxon>
        <taxon>Abreae</taxon>
        <taxon>Abrus</taxon>
    </lineage>
</organism>
<evidence type="ECO:0000256" key="5">
    <source>
        <dbReference type="ARBA" id="ARBA00023180"/>
    </source>
</evidence>
<dbReference type="SMART" id="SM00458">
    <property type="entry name" value="RICIN"/>
    <property type="match status" value="2"/>
</dbReference>
<dbReference type="Gene3D" id="4.10.470.10">
    <property type="entry name" value="Ricin (A Subunit), domain 2"/>
    <property type="match status" value="1"/>
</dbReference>
<dbReference type="PANTHER" id="PTHR33453">
    <property type="match status" value="1"/>
</dbReference>
<reference evidence="9" key="1">
    <citation type="journal article" date="2019" name="Toxins">
        <title>Detection of Abrin-Like and Prepropulchellin-Like Toxin Genes and Transcripts Using Whole Genome Sequencing and Full-Length Transcript Sequencing of Abrus precatorius.</title>
        <authorList>
            <person name="Hovde B.T."/>
            <person name="Daligault H.E."/>
            <person name="Hanschen E.R."/>
            <person name="Kunde Y.A."/>
            <person name="Johnson M.B."/>
            <person name="Starkenburg S.R."/>
            <person name="Johnson S.L."/>
        </authorList>
    </citation>
    <scope>NUCLEOTIDE SEQUENCE [LARGE SCALE GENOMIC DNA]</scope>
</reference>
<comment type="catalytic activity">
    <reaction evidence="7">
        <text>Endohydrolysis of the N-glycosidic bond at one specific adenosine on the 28S rRNA.</text>
        <dbReference type="EC" id="3.2.2.22"/>
    </reaction>
</comment>
<comment type="function">
    <text evidence="7">The A chain is responsible for inhibiting protein synthesis through the catalytic inactivation of 60S ribosomal subunits by removing adenine from position 4,324 of 28S rRNA. The B chain binds to cell receptors and probably facilitates the entry into the cell of the A chain; B chains are also responsible for cell agglutination (lectin activity).</text>
</comment>
<dbReference type="CDD" id="cd23491">
    <property type="entry name" value="beta-trefoil_Ricin_abrin-like_rpt2"/>
    <property type="match status" value="1"/>
</dbReference>
<evidence type="ECO:0000256" key="3">
    <source>
        <dbReference type="ARBA" id="ARBA00022737"/>
    </source>
</evidence>
<dbReference type="PANTHER" id="PTHR33453:SF34">
    <property type="entry name" value="RIBOSOME-INACTIVATING PROTEIN"/>
    <property type="match status" value="1"/>
</dbReference>
<keyword evidence="9" id="KW-1185">Reference proteome</keyword>
<dbReference type="SUPFAM" id="SSF50370">
    <property type="entry name" value="Ricin B-like lectins"/>
    <property type="match status" value="2"/>
</dbReference>
<dbReference type="Pfam" id="PF00652">
    <property type="entry name" value="Ricin_B_lectin"/>
    <property type="match status" value="2"/>
</dbReference>
<dbReference type="Proteomes" id="UP000694853">
    <property type="component" value="Unplaced"/>
</dbReference>
<dbReference type="InterPro" id="IPR016138">
    <property type="entry name" value="Ribosome_inactivat_prot_sub1"/>
</dbReference>
<keyword evidence="3" id="KW-0677">Repeat</keyword>
<evidence type="ECO:0000256" key="2">
    <source>
        <dbReference type="ARBA" id="ARBA00022734"/>
    </source>
</evidence>
<keyword evidence="5" id="KW-0325">Glycoprotein</keyword>
<comment type="subunit">
    <text evidence="7">Might form dimers or tetramers of disulfide-linked A and B chains.</text>
</comment>
<evidence type="ECO:0000313" key="9">
    <source>
        <dbReference type="Proteomes" id="UP000694853"/>
    </source>
</evidence>
<evidence type="ECO:0000256" key="7">
    <source>
        <dbReference type="RuleBase" id="RU004915"/>
    </source>
</evidence>
<reference evidence="10" key="2">
    <citation type="submission" date="2025-08" db="UniProtKB">
        <authorList>
            <consortium name="RefSeq"/>
        </authorList>
    </citation>
    <scope>IDENTIFICATION</scope>
    <source>
        <tissue evidence="10">Young leaves</tissue>
    </source>
</reference>
<gene>
    <name evidence="10" type="primary">LOC113866554</name>
</gene>
<dbReference type="GeneID" id="113866554"/>
<dbReference type="Gene3D" id="2.80.10.50">
    <property type="match status" value="2"/>
</dbReference>
<dbReference type="PROSITE" id="PS50231">
    <property type="entry name" value="RICIN_B_LECTIN"/>
    <property type="match status" value="2"/>
</dbReference>
<sequence length="701" mass="78587">MARGHVAAARAPHFRPYIRVLRGLCKGYFKTLDPSLLPFAFSVDSRSKSLGNPNLLRDSRPKGVIEAILGKFLQILDLNNREHLEKNTGLRYQNENGSLPDQHSPSRPTKCAVEGQMSTLTLAIVVVVMLCCDNRTLIREQIRQFQMNQTLKLLILCAWTCLFSALRCTARADPPVATNEDPKFTTEGASSESYNQFIEILRDRLRGGQIHEIPVLRDPTTVQDRNRYVTIELSNSATVSIQIGIDLTNAYVVAYQAGSRSYFFRDAPQSAFNNLFNPTEQFTLPFTGAYGDLERTARRSREQITLGLQPLIHTISFLHSERDDNQERAQSMIVIIQMVAEAARFEYISRRVRVSIRTGNTFLPDSPMLSLENNWSGLSRGVQQSVQGTFPNNVVLTNHRSEPVIVDSVASVVPILALMLFVCNPIANQSPLVIRSIVERSETCNSFEPTVHIAGRDGMCVVVSDNAYNDGNPIITWKCADQENQLWTLKQDKTIRSKGKCLTTYGNAVPGNYVMIFDCTSAAAGATNWEIWDNGTIINPSSGLALSVESSGMGKTLTVQTNEYRMRQGWRTGTDTGPFVTSIAGYLDLCMEAHGSNMWLADCDRNKKEQQWALYPDGSIRPVQNTNSCLTSEEHKQGATIVMMACSNAWASQRWVFRNDGTIYSLYDDMVMDVRRSDPSLKQIILWTWTGNPNQKWVTLF</sequence>
<dbReference type="RefSeq" id="XP_027357184.1">
    <property type="nucleotide sequence ID" value="XM_027501383.1"/>
</dbReference>
<feature type="domain" description="Ricin B lectin" evidence="8">
    <location>
        <begin position="577"/>
        <end position="700"/>
    </location>
</feature>
<dbReference type="FunFam" id="2.80.10.50:FF:000079">
    <property type="entry name" value="Ricin"/>
    <property type="match status" value="1"/>
</dbReference>
<dbReference type="GO" id="GO:0017148">
    <property type="term" value="P:negative regulation of translation"/>
    <property type="evidence" value="ECO:0007669"/>
    <property type="project" value="UniProtKB-KW"/>
</dbReference>
<dbReference type="InterPro" id="IPR001574">
    <property type="entry name" value="Ribosome_inactivat_prot"/>
</dbReference>
<comment type="similarity">
    <text evidence="1">In the N-terminal section; belongs to the ribosome-inactivating protein family. Type 2 RIP subfamily.</text>
</comment>
<dbReference type="GO" id="GO:0090729">
    <property type="term" value="F:toxin activity"/>
    <property type="evidence" value="ECO:0007669"/>
    <property type="project" value="UniProtKB-KW"/>
</dbReference>